<comment type="similarity">
    <text evidence="1">Belongs to the class-III pyridoxal-phosphate-dependent aminotransferase family.</text>
</comment>
<reference evidence="6" key="1">
    <citation type="submission" date="2014-11" db="EMBL/GenBank/DDBJ databases">
        <authorList>
            <person name="Otto D Thomas"/>
            <person name="Naeem Raeece"/>
        </authorList>
    </citation>
    <scope>NUCLEOTIDE SEQUENCE</scope>
</reference>
<feature type="region of interest" description="Disordered" evidence="4">
    <location>
        <begin position="957"/>
        <end position="979"/>
    </location>
</feature>
<dbReference type="InterPro" id="IPR015422">
    <property type="entry name" value="PyrdxlP-dep_Trfase_small"/>
</dbReference>
<evidence type="ECO:0000259" key="5">
    <source>
        <dbReference type="Pfam" id="PF01636"/>
    </source>
</evidence>
<keyword evidence="3" id="KW-0175">Coiled coil</keyword>
<dbReference type="SUPFAM" id="SSF53383">
    <property type="entry name" value="PLP-dependent transferases"/>
    <property type="match status" value="1"/>
</dbReference>
<evidence type="ECO:0000256" key="3">
    <source>
        <dbReference type="SAM" id="Coils"/>
    </source>
</evidence>
<organism evidence="6">
    <name type="scientific">Chromera velia CCMP2878</name>
    <dbReference type="NCBI Taxonomy" id="1169474"/>
    <lineage>
        <taxon>Eukaryota</taxon>
        <taxon>Sar</taxon>
        <taxon>Alveolata</taxon>
        <taxon>Colpodellida</taxon>
        <taxon>Chromeraceae</taxon>
        <taxon>Chromera</taxon>
    </lineage>
</organism>
<dbReference type="GO" id="GO:0030170">
    <property type="term" value="F:pyridoxal phosphate binding"/>
    <property type="evidence" value="ECO:0007669"/>
    <property type="project" value="InterPro"/>
</dbReference>
<keyword evidence="2" id="KW-0663">Pyridoxal phosphate</keyword>
<sequence length="1399" mass="152853">MSTLDFVPQFSDEEAQELLRLLYGERFRVVKALPSERDQNFKATEEKEKTSKEETAETETGGAEKRTRGRNFVFKIANATDSLEMLECQNEAMLRQALAAASEKREEGPEAKGPDRSERKKTTGPTPVASSSSFGGVFVLGIERWGLEEGGAKESDSVGECKGRSSSTLRSRIVTGIEMLRCLSSKRKVHLIRLVTFVEGAVLAEFCPHSRGLLCEFGRSIARVDGALADFDHPALHGEERSEFPWDLQNGIGAVRRLMSEKVLSDGEDAKILEAFMGRIEGRRRRKRLRVGGHRARQREENQEDVFGELPKAAVHNDANDYNVIVNVESASMSLERGGEGFDVALIDWGDICWSYRCADLAIAIAYVMLDKPKPLMAAAAVVEGFHSVLPLSDTECDALFDLAVLRLCTSVCMSAFQRAKNPDNAYLSVSEKGAWECLRRLFAEVDVIHEIPNRLFRFVCGYKNLPEQKLEMETGAFSPLITVSSAFHVDLSVGSPLVPPSPFFFGSFSSLETLVSDLEEKQQAVKELTHRILNLAQSNGGEALKSPVVAGVSGYGEGRLCGTQPPQLLRLLGLCSPLCVPQLNGMKKQSKKEGEMEGERIGVPEERWDSVGKFALQDSLEEECESICLSREVLLIHGEGDGNLAIETISSPNLFSQSSVVHIFSPRTSVVEGVEEETSGGEGDGTGMVCVSLSVFDTPWRITVRGLRLAEVQVEAGQKVEEGSVVAAVELNSGNKRERGIRVLSVQQSDALVERTKIPSTCAPAWKDFWRGICPDPLPFLLSLSKNASDKEVPKEGEDAWRKGERAFEGAPTGDEMNHRLMEIRRNLMAPNLSVSYSRSPLHIVRGVGSYLMDSEGRVFLDCVNNVAHTGHCDPFVSRALQCQMEVLNTNTRYLHETLLSYAQKLSEVFPPALSKVFMVCSGTEANELALRLATCASAVRRKRLCSSTERGAPIRVVEGEEGKDNVPQERTKGNSNKRSAPAAFACIDHGYHGNSQGCVDVSPYKYNAKGGPGEPSWVLRLPLPDGCRGPFRFPYGSPDYSHSKPGEEDEETRAGRAYGIEAAERIRQWNRANPQMPLCGVVHESFLGCGGQVPLPRAYLDEVYEAIREGGGVAIADEVQTGFGRCGGKEGWWSFEPLGLVPDVVSMGKPIGNGHPVGAVVTTAEIAEAFASGPEYFNTFGGNPVSCAVASAVLDRVRGEAVRESSLTLKHSGEEEGDGVNSGTPSPSPSLSLSLRDAADETGRYLWRRLEGVRERHPIVSSVRGRGLFFGIELSKPAPGGLEMKAEAHSSLGRDADCPGEFSSSASSFGEEVLVPATREASYVSFRLRQRGVLVSTDGPFENVLKIKPPLVFGPQEADILVGALEEVLKESPLKVEMRRPWEGCGTRKSCKWDDCL</sequence>
<dbReference type="PANTHER" id="PTHR45688:SF13">
    <property type="entry name" value="ALANINE--GLYOXYLATE AMINOTRANSFERASE 2-LIKE"/>
    <property type="match status" value="1"/>
</dbReference>
<dbReference type="InterPro" id="IPR002575">
    <property type="entry name" value="Aminoglycoside_PTrfase"/>
</dbReference>
<dbReference type="Pfam" id="PF01636">
    <property type="entry name" value="APH"/>
    <property type="match status" value="1"/>
</dbReference>
<dbReference type="PANTHER" id="PTHR45688">
    <property type="match status" value="1"/>
</dbReference>
<feature type="region of interest" description="Disordered" evidence="4">
    <location>
        <begin position="97"/>
        <end position="132"/>
    </location>
</feature>
<feature type="compositionally biased region" description="Basic and acidic residues" evidence="4">
    <location>
        <begin position="40"/>
        <end position="55"/>
    </location>
</feature>
<dbReference type="InterPro" id="IPR011009">
    <property type="entry name" value="Kinase-like_dom_sf"/>
</dbReference>
<dbReference type="SUPFAM" id="SSF56112">
    <property type="entry name" value="Protein kinase-like (PK-like)"/>
    <property type="match status" value="1"/>
</dbReference>
<dbReference type="GO" id="GO:0008483">
    <property type="term" value="F:transaminase activity"/>
    <property type="evidence" value="ECO:0007669"/>
    <property type="project" value="InterPro"/>
</dbReference>
<evidence type="ECO:0000256" key="4">
    <source>
        <dbReference type="SAM" id="MobiDB-lite"/>
    </source>
</evidence>
<evidence type="ECO:0000313" key="6">
    <source>
        <dbReference type="EMBL" id="CEM29260.1"/>
    </source>
</evidence>
<dbReference type="Gene3D" id="3.90.1200.10">
    <property type="match status" value="1"/>
</dbReference>
<proteinExistence type="inferred from homology"/>
<accession>A0A0G4GI51</accession>
<name>A0A0G4GI51_9ALVE</name>
<dbReference type="InterPro" id="IPR005814">
    <property type="entry name" value="Aminotrans_3"/>
</dbReference>
<dbReference type="EMBL" id="CDMZ01001222">
    <property type="protein sequence ID" value="CEM29260.1"/>
    <property type="molecule type" value="Genomic_DNA"/>
</dbReference>
<dbReference type="InterPro" id="IPR015424">
    <property type="entry name" value="PyrdxlP-dep_Trfase"/>
</dbReference>
<feature type="region of interest" description="Disordered" evidence="4">
    <location>
        <begin position="1206"/>
        <end position="1237"/>
    </location>
</feature>
<dbReference type="VEuPathDB" id="CryptoDB:Cvel_21942"/>
<dbReference type="Gene3D" id="3.40.640.10">
    <property type="entry name" value="Type I PLP-dependent aspartate aminotransferase-like (Major domain)"/>
    <property type="match status" value="1"/>
</dbReference>
<feature type="compositionally biased region" description="Basic and acidic residues" evidence="4">
    <location>
        <begin position="959"/>
        <end position="974"/>
    </location>
</feature>
<feature type="coiled-coil region" evidence="3">
    <location>
        <begin position="512"/>
        <end position="539"/>
    </location>
</feature>
<feature type="domain" description="Aminoglycoside phosphotransferase" evidence="5">
    <location>
        <begin position="183"/>
        <end position="373"/>
    </location>
</feature>
<dbReference type="InterPro" id="IPR015421">
    <property type="entry name" value="PyrdxlP-dep_Trfase_major"/>
</dbReference>
<dbReference type="Pfam" id="PF00202">
    <property type="entry name" value="Aminotran_3"/>
    <property type="match status" value="1"/>
</dbReference>
<dbReference type="Gene3D" id="3.90.1150.10">
    <property type="entry name" value="Aspartate Aminotransferase, domain 1"/>
    <property type="match status" value="2"/>
</dbReference>
<dbReference type="GO" id="GO:0005739">
    <property type="term" value="C:mitochondrion"/>
    <property type="evidence" value="ECO:0007669"/>
    <property type="project" value="TreeGrafter"/>
</dbReference>
<evidence type="ECO:0000256" key="1">
    <source>
        <dbReference type="ARBA" id="ARBA00008954"/>
    </source>
</evidence>
<dbReference type="CDD" id="cd00610">
    <property type="entry name" value="OAT_like"/>
    <property type="match status" value="1"/>
</dbReference>
<evidence type="ECO:0000256" key="2">
    <source>
        <dbReference type="ARBA" id="ARBA00022898"/>
    </source>
</evidence>
<protein>
    <recommendedName>
        <fullName evidence="5">Aminoglycoside phosphotransferase domain-containing protein</fullName>
    </recommendedName>
</protein>
<feature type="region of interest" description="Disordered" evidence="4">
    <location>
        <begin position="40"/>
        <end position="66"/>
    </location>
</feature>
<feature type="compositionally biased region" description="Basic and acidic residues" evidence="4">
    <location>
        <begin position="102"/>
        <end position="121"/>
    </location>
</feature>
<gene>
    <name evidence="6" type="ORF">Cvel_21942</name>
</gene>